<name>A0ABW2YU02_9SPHI</name>
<evidence type="ECO:0000259" key="1">
    <source>
        <dbReference type="Pfam" id="PF06283"/>
    </source>
</evidence>
<dbReference type="Proteomes" id="UP001596958">
    <property type="component" value="Unassembled WGS sequence"/>
</dbReference>
<reference evidence="3" key="1">
    <citation type="journal article" date="2019" name="Int. J. Syst. Evol. Microbiol.">
        <title>The Global Catalogue of Microorganisms (GCM) 10K type strain sequencing project: providing services to taxonomists for standard genome sequencing and annotation.</title>
        <authorList>
            <consortium name="The Broad Institute Genomics Platform"/>
            <consortium name="The Broad Institute Genome Sequencing Center for Infectious Disease"/>
            <person name="Wu L."/>
            <person name="Ma J."/>
        </authorList>
    </citation>
    <scope>NUCLEOTIDE SEQUENCE [LARGE SCALE GENOMIC DNA]</scope>
    <source>
        <strain evidence="3">CCUG 63418</strain>
    </source>
</reference>
<organism evidence="2 3">
    <name type="scientific">Mucilaginibacter calamicampi</name>
    <dbReference type="NCBI Taxonomy" id="1302352"/>
    <lineage>
        <taxon>Bacteria</taxon>
        <taxon>Pseudomonadati</taxon>
        <taxon>Bacteroidota</taxon>
        <taxon>Sphingobacteriia</taxon>
        <taxon>Sphingobacteriales</taxon>
        <taxon>Sphingobacteriaceae</taxon>
        <taxon>Mucilaginibacter</taxon>
    </lineage>
</organism>
<proteinExistence type="predicted"/>
<dbReference type="SUPFAM" id="SSF52317">
    <property type="entry name" value="Class I glutamine amidotransferase-like"/>
    <property type="match status" value="1"/>
</dbReference>
<protein>
    <submittedName>
        <fullName evidence="2">ThuA domain-containing protein</fullName>
    </submittedName>
</protein>
<evidence type="ECO:0000313" key="3">
    <source>
        <dbReference type="Proteomes" id="UP001596958"/>
    </source>
</evidence>
<comment type="caution">
    <text evidence="2">The sequence shown here is derived from an EMBL/GenBank/DDBJ whole genome shotgun (WGS) entry which is preliminary data.</text>
</comment>
<dbReference type="InterPro" id="IPR029062">
    <property type="entry name" value="Class_I_gatase-like"/>
</dbReference>
<feature type="domain" description="ThuA-like" evidence="1">
    <location>
        <begin position="106"/>
        <end position="263"/>
    </location>
</feature>
<accession>A0ABW2YU02</accession>
<dbReference type="RefSeq" id="WP_377097108.1">
    <property type="nucleotide sequence ID" value="NZ_JBHTHU010000001.1"/>
</dbReference>
<dbReference type="EMBL" id="JBHTHU010000001">
    <property type="protein sequence ID" value="MFD0749064.1"/>
    <property type="molecule type" value="Genomic_DNA"/>
</dbReference>
<evidence type="ECO:0000313" key="2">
    <source>
        <dbReference type="EMBL" id="MFD0749064.1"/>
    </source>
</evidence>
<dbReference type="Pfam" id="PF06283">
    <property type="entry name" value="ThuA"/>
    <property type="match status" value="1"/>
</dbReference>
<keyword evidence="3" id="KW-1185">Reference proteome</keyword>
<sequence>MHNRAYSQNVPTKTIYFLAGPKDHGAPGRHETKLDLLVLQHCIDSIANVKGVKIITKFLYKRSALDIEDLKGVDALIIESSAESSSALRTHPIFPPSNGNTKTYDKATLDYLAQVDSLHKHGMGIMVLHWAISTSNQKASQYYMDWFGQARLEGYTHNPAGNWVVTPMESGKKHPIMRGVGAFTYKDEIFSRLLVNAGDPYRTDLLSGLAEKTNQGVVDEPFAIASAYEKKGARGILWGGMDYHSAFLNENYLRFVLNAIVWTTGIDVPAGGVKTAAKQLQLPPSTGPNEPIK</sequence>
<dbReference type="InterPro" id="IPR029010">
    <property type="entry name" value="ThuA-like"/>
</dbReference>
<gene>
    <name evidence="2" type="ORF">ACFQZS_02850</name>
</gene>
<dbReference type="Gene3D" id="3.40.50.880">
    <property type="match status" value="1"/>
</dbReference>